<evidence type="ECO:0000256" key="1">
    <source>
        <dbReference type="ARBA" id="ARBA00004123"/>
    </source>
</evidence>
<sequence length="477" mass="52996">MKQLQAIKIKLWNFLDFSGCSYGASYDLAARRKNATRESTATLKAWLNEHKKNPYPTKGEKIMLAIITKMTLTQVSTWFANARRRLKKENKMTWEPKNRTDDDDDALNSDEEKDKDDMETEKPGPQMHAGGNVTMSAGVMSAGQALRKGLDKNDLHEEDHHKNPNHTGEMRVGLNFPSGTAYHATNHPHSYHPYQHQHPAYYQHQQSMFTGSYQQHTTSSSSTASSAEGANKQDGGDSKNQLSRDCGVPIPASKPKIWSLADTVACKTPPPHTAYMGQLQHQQQQHLNNQQHQQQMHGQPQPHPMQQLQQMSALPYNHGHSLSNNANPTTPSTAANNALLSHHATPLHQQQQQHLQHQTSTTTQRGMGFHEAQPDTPPQTPPNMKVPNIHLATNLLITATQAHTTATCPSNNNFYNIPYVRYAAGNYSPRDENSSGSSCSSGSSDTTTTTQQAQQSYKALFRSQQQLMAAGFVAPVI</sequence>
<name>A0A1A9V328_GLOAU</name>
<dbReference type="InterPro" id="IPR008422">
    <property type="entry name" value="KN_HD"/>
</dbReference>
<evidence type="ECO:0000259" key="9">
    <source>
        <dbReference type="PROSITE" id="PS50071"/>
    </source>
</evidence>
<feature type="region of interest" description="Disordered" evidence="8">
    <location>
        <begin position="90"/>
        <end position="133"/>
    </location>
</feature>
<evidence type="ECO:0000256" key="4">
    <source>
        <dbReference type="ARBA" id="ARBA00023155"/>
    </source>
</evidence>
<feature type="region of interest" description="Disordered" evidence="8">
    <location>
        <begin position="345"/>
        <end position="386"/>
    </location>
</feature>
<feature type="compositionally biased region" description="Basic and acidic residues" evidence="8">
    <location>
        <begin position="110"/>
        <end position="122"/>
    </location>
</feature>
<dbReference type="PANTHER" id="PTHR11211:SF46">
    <property type="entry name" value="HOMEOBOX PROTEIN ARAUCAN-RELATED"/>
    <property type="match status" value="1"/>
</dbReference>
<feature type="region of interest" description="Disordered" evidence="8">
    <location>
        <begin position="155"/>
        <end position="174"/>
    </location>
</feature>
<feature type="region of interest" description="Disordered" evidence="8">
    <location>
        <begin position="316"/>
        <end position="335"/>
    </location>
</feature>
<keyword evidence="4 7" id="KW-0371">Homeobox</keyword>
<keyword evidence="5" id="KW-0010">Activator</keyword>
<dbReference type="GO" id="GO:0045926">
    <property type="term" value="P:negative regulation of growth"/>
    <property type="evidence" value="ECO:0007669"/>
    <property type="project" value="UniProtKB-ARBA"/>
</dbReference>
<keyword evidence="11" id="KW-1185">Reference proteome</keyword>
<evidence type="ECO:0000256" key="7">
    <source>
        <dbReference type="PROSITE-ProRule" id="PRU00108"/>
    </source>
</evidence>
<dbReference type="GO" id="GO:0000978">
    <property type="term" value="F:RNA polymerase II cis-regulatory region sequence-specific DNA binding"/>
    <property type="evidence" value="ECO:0007669"/>
    <property type="project" value="TreeGrafter"/>
</dbReference>
<feature type="compositionally biased region" description="Basic and acidic residues" evidence="8">
    <location>
        <begin position="90"/>
        <end position="100"/>
    </location>
</feature>
<dbReference type="AlphaFoldDB" id="A0A1A9V328"/>
<dbReference type="FunFam" id="1.10.10.60:FF:000003">
    <property type="entry name" value="Iroquois-class homeobox protein IRX"/>
    <property type="match status" value="1"/>
</dbReference>
<proteinExistence type="inferred from homology"/>
<dbReference type="EnsemblMetazoa" id="GAUT024138-RA">
    <property type="protein sequence ID" value="GAUT024138-PA"/>
    <property type="gene ID" value="GAUT024138"/>
</dbReference>
<dbReference type="GO" id="GO:0030182">
    <property type="term" value="P:neuron differentiation"/>
    <property type="evidence" value="ECO:0007669"/>
    <property type="project" value="TreeGrafter"/>
</dbReference>
<dbReference type="Proteomes" id="UP000078200">
    <property type="component" value="Unassembled WGS sequence"/>
</dbReference>
<dbReference type="Gene3D" id="1.10.10.60">
    <property type="entry name" value="Homeodomain-like"/>
    <property type="match status" value="1"/>
</dbReference>
<dbReference type="InterPro" id="IPR017970">
    <property type="entry name" value="Homeobox_CS"/>
</dbReference>
<keyword evidence="3 7" id="KW-0238">DNA-binding</keyword>
<reference evidence="10" key="1">
    <citation type="submission" date="2020-05" db="UniProtKB">
        <authorList>
            <consortium name="EnsemblMetazoa"/>
        </authorList>
    </citation>
    <scope>IDENTIFICATION</scope>
    <source>
        <strain evidence="10">TTRI</strain>
    </source>
</reference>
<dbReference type="GO" id="GO:0045317">
    <property type="term" value="P:equator specification"/>
    <property type="evidence" value="ECO:0007669"/>
    <property type="project" value="UniProtKB-ARBA"/>
</dbReference>
<feature type="region of interest" description="Disordered" evidence="8">
    <location>
        <begin position="428"/>
        <end position="451"/>
    </location>
</feature>
<evidence type="ECO:0000313" key="10">
    <source>
        <dbReference type="EnsemblMetazoa" id="GAUT024138-PA"/>
    </source>
</evidence>
<dbReference type="STRING" id="7395.A0A1A9V328"/>
<keyword evidence="6 7" id="KW-0539">Nucleus</keyword>
<dbReference type="InterPro" id="IPR001356">
    <property type="entry name" value="HD"/>
</dbReference>
<protein>
    <recommendedName>
        <fullName evidence="9">Homeobox domain-containing protein</fullName>
    </recommendedName>
</protein>
<dbReference type="SMART" id="SM00389">
    <property type="entry name" value="HOX"/>
    <property type="match status" value="1"/>
</dbReference>
<feature type="DNA-binding region" description="Homeobox" evidence="7">
    <location>
        <begin position="28"/>
        <end position="90"/>
    </location>
</feature>
<organism evidence="10 11">
    <name type="scientific">Glossina austeni</name>
    <name type="common">Savannah tsetse fly</name>
    <dbReference type="NCBI Taxonomy" id="7395"/>
    <lineage>
        <taxon>Eukaryota</taxon>
        <taxon>Metazoa</taxon>
        <taxon>Ecdysozoa</taxon>
        <taxon>Arthropoda</taxon>
        <taxon>Hexapoda</taxon>
        <taxon>Insecta</taxon>
        <taxon>Pterygota</taxon>
        <taxon>Neoptera</taxon>
        <taxon>Endopterygota</taxon>
        <taxon>Diptera</taxon>
        <taxon>Brachycera</taxon>
        <taxon>Muscomorpha</taxon>
        <taxon>Hippoboscoidea</taxon>
        <taxon>Glossinidae</taxon>
        <taxon>Glossina</taxon>
    </lineage>
</organism>
<evidence type="ECO:0000256" key="3">
    <source>
        <dbReference type="ARBA" id="ARBA00023125"/>
    </source>
</evidence>
<comment type="subcellular location">
    <subcellularLocation>
        <location evidence="1 7">Nucleus</location>
    </subcellularLocation>
</comment>
<dbReference type="PROSITE" id="PS00027">
    <property type="entry name" value="HOMEOBOX_1"/>
    <property type="match status" value="1"/>
</dbReference>
<evidence type="ECO:0000256" key="5">
    <source>
        <dbReference type="ARBA" id="ARBA00023159"/>
    </source>
</evidence>
<dbReference type="GO" id="GO:0000981">
    <property type="term" value="F:DNA-binding transcription factor activity, RNA polymerase II-specific"/>
    <property type="evidence" value="ECO:0007669"/>
    <property type="project" value="InterPro"/>
</dbReference>
<evidence type="ECO:0000313" key="11">
    <source>
        <dbReference type="Proteomes" id="UP000078200"/>
    </source>
</evidence>
<dbReference type="PANTHER" id="PTHR11211">
    <property type="entry name" value="IROQUOIS-CLASS HOMEODOMAIN PROTEIN IRX"/>
    <property type="match status" value="1"/>
</dbReference>
<dbReference type="PROSITE" id="PS50071">
    <property type="entry name" value="HOMEOBOX_2"/>
    <property type="match status" value="1"/>
</dbReference>
<feature type="region of interest" description="Disordered" evidence="8">
    <location>
        <begin position="211"/>
        <end position="248"/>
    </location>
</feature>
<evidence type="ECO:0000256" key="2">
    <source>
        <dbReference type="ARBA" id="ARBA00008446"/>
    </source>
</evidence>
<dbReference type="GO" id="GO:0005634">
    <property type="term" value="C:nucleus"/>
    <property type="evidence" value="ECO:0007669"/>
    <property type="project" value="UniProtKB-SubCell"/>
</dbReference>
<feature type="compositionally biased region" description="Polar residues" evidence="8">
    <location>
        <begin position="320"/>
        <end position="335"/>
    </location>
</feature>
<dbReference type="InterPro" id="IPR003893">
    <property type="entry name" value="Iroquois_homeo"/>
</dbReference>
<feature type="compositionally biased region" description="Low complexity" evidence="8">
    <location>
        <begin position="276"/>
        <end position="306"/>
    </location>
</feature>
<dbReference type="Pfam" id="PF05920">
    <property type="entry name" value="Homeobox_KN"/>
    <property type="match status" value="1"/>
</dbReference>
<dbReference type="SMART" id="SM00548">
    <property type="entry name" value="IRO"/>
    <property type="match status" value="1"/>
</dbReference>
<dbReference type="InterPro" id="IPR009057">
    <property type="entry name" value="Homeodomain-like_sf"/>
</dbReference>
<dbReference type="GO" id="GO:0048468">
    <property type="term" value="P:cell development"/>
    <property type="evidence" value="ECO:0007669"/>
    <property type="project" value="TreeGrafter"/>
</dbReference>
<dbReference type="GO" id="GO:0042693">
    <property type="term" value="P:muscle cell fate commitment"/>
    <property type="evidence" value="ECO:0007669"/>
    <property type="project" value="UniProtKB-ARBA"/>
</dbReference>
<feature type="region of interest" description="Disordered" evidence="8">
    <location>
        <begin position="269"/>
        <end position="306"/>
    </location>
</feature>
<feature type="compositionally biased region" description="Low complexity" evidence="8">
    <location>
        <begin position="434"/>
        <end position="451"/>
    </location>
</feature>
<dbReference type="CDD" id="cd00086">
    <property type="entry name" value="homeodomain"/>
    <property type="match status" value="1"/>
</dbReference>
<comment type="similarity">
    <text evidence="2">Belongs to the TALE/IRO homeobox family.</text>
</comment>
<dbReference type="SUPFAM" id="SSF46689">
    <property type="entry name" value="Homeodomain-like"/>
    <property type="match status" value="1"/>
</dbReference>
<accession>A0A1A9V328</accession>
<feature type="compositionally biased region" description="Low complexity" evidence="8">
    <location>
        <begin position="345"/>
        <end position="364"/>
    </location>
</feature>
<evidence type="ECO:0000256" key="8">
    <source>
        <dbReference type="SAM" id="MobiDB-lite"/>
    </source>
</evidence>
<evidence type="ECO:0000256" key="6">
    <source>
        <dbReference type="ARBA" id="ARBA00023242"/>
    </source>
</evidence>
<dbReference type="VEuPathDB" id="VectorBase:GAUT024138"/>
<feature type="compositionally biased region" description="Low complexity" evidence="8">
    <location>
        <begin position="217"/>
        <end position="227"/>
    </location>
</feature>
<dbReference type="GO" id="GO:0007474">
    <property type="term" value="P:imaginal disc-derived wing vein specification"/>
    <property type="evidence" value="ECO:0007669"/>
    <property type="project" value="UniProtKB-ARBA"/>
</dbReference>
<feature type="domain" description="Homeobox" evidence="9">
    <location>
        <begin position="26"/>
        <end position="89"/>
    </location>
</feature>